<feature type="domain" description="Histidine kinase/HSP90-like ATPase" evidence="5">
    <location>
        <begin position="513"/>
        <end position="602"/>
    </location>
</feature>
<protein>
    <recommendedName>
        <fullName evidence="5">Histidine kinase/HSP90-like ATPase domain-containing protein</fullName>
    </recommendedName>
</protein>
<dbReference type="AlphaFoldDB" id="A0A2R4M8S5"/>
<feature type="transmembrane region" description="Helical" evidence="4">
    <location>
        <begin position="323"/>
        <end position="345"/>
    </location>
</feature>
<geneLocation type="plasmid" evidence="7">
    <name>pCBLh4d</name>
</geneLocation>
<feature type="transmembrane region" description="Helical" evidence="4">
    <location>
        <begin position="268"/>
        <end position="287"/>
    </location>
</feature>
<dbReference type="InterPro" id="IPR050482">
    <property type="entry name" value="Sensor_HK_TwoCompSys"/>
</dbReference>
<dbReference type="EMBL" id="CP028476">
    <property type="protein sequence ID" value="AVW93574.1"/>
    <property type="molecule type" value="Genomic_DNA"/>
</dbReference>
<feature type="transmembrane region" description="Helical" evidence="4">
    <location>
        <begin position="294"/>
        <end position="311"/>
    </location>
</feature>
<evidence type="ECO:0000259" key="5">
    <source>
        <dbReference type="SMART" id="SM00387"/>
    </source>
</evidence>
<dbReference type="CDD" id="cd16917">
    <property type="entry name" value="HATPase_UhpB-NarQ-NarX-like"/>
    <property type="match status" value="1"/>
</dbReference>
<keyword evidence="1" id="KW-0808">Transferase</keyword>
<evidence type="ECO:0000256" key="2">
    <source>
        <dbReference type="ARBA" id="ARBA00022777"/>
    </source>
</evidence>
<keyword evidence="4" id="KW-0472">Membrane</keyword>
<dbReference type="GO" id="GO:0016301">
    <property type="term" value="F:kinase activity"/>
    <property type="evidence" value="ECO:0007669"/>
    <property type="project" value="UniProtKB-KW"/>
</dbReference>
<accession>A0A2R4M8S5</accession>
<evidence type="ECO:0000313" key="8">
    <source>
        <dbReference type="Proteomes" id="UP000241447"/>
    </source>
</evidence>
<keyword evidence="4" id="KW-1133">Transmembrane helix</keyword>
<evidence type="ECO:0000256" key="3">
    <source>
        <dbReference type="ARBA" id="ARBA00023012"/>
    </source>
</evidence>
<evidence type="ECO:0000313" key="6">
    <source>
        <dbReference type="EMBL" id="AVW93574.1"/>
    </source>
</evidence>
<dbReference type="Pfam" id="PF02518">
    <property type="entry name" value="HATPase_c"/>
    <property type="match status" value="1"/>
</dbReference>
<dbReference type="KEGG" id="cbak:DA792_21265"/>
<name>A0A2R4M8S5_9RHOB</name>
<geneLocation type="plasmid" evidence="8">
    <name>pcblh4d</name>
</geneLocation>
<dbReference type="PANTHER" id="PTHR24421">
    <property type="entry name" value="NITRATE/NITRITE SENSOR PROTEIN NARX-RELATED"/>
    <property type="match status" value="1"/>
</dbReference>
<reference evidence="7 8" key="1">
    <citation type="submission" date="2018-03" db="EMBL/GenBank/DDBJ databases">
        <title>The Complete Genome of Celeribacter baekdonensis strain LH4, a Thiosulfate-Oxidizing Alphaproteobacterium Isolated from Gulf of Mexico Continental Slope Sediments.</title>
        <authorList>
            <person name="Flood B.E."/>
            <person name="Bailey J.V."/>
            <person name="Leprich D."/>
        </authorList>
    </citation>
    <scope>NUCLEOTIDE SEQUENCE [LARGE SCALE GENOMIC DNA]</scope>
    <source>
        <strain evidence="7 8">LH4</strain>
        <plasmid evidence="7">pCBLh4d</plasmid>
        <plasmid evidence="8">Plasmid pcblh4d</plasmid>
    </source>
</reference>
<proteinExistence type="predicted"/>
<feature type="transmembrane region" description="Helical" evidence="4">
    <location>
        <begin position="6"/>
        <end position="25"/>
    </location>
</feature>
<gene>
    <name evidence="6" type="ORF">DA792_21265</name>
    <name evidence="7" type="ORF">DA792_21485</name>
</gene>
<organism evidence="7 8">
    <name type="scientific">Celeribacter baekdonensis</name>
    <dbReference type="NCBI Taxonomy" id="875171"/>
    <lineage>
        <taxon>Bacteria</taxon>
        <taxon>Pseudomonadati</taxon>
        <taxon>Pseudomonadota</taxon>
        <taxon>Alphaproteobacteria</taxon>
        <taxon>Rhodobacterales</taxon>
        <taxon>Roseobacteraceae</taxon>
        <taxon>Celeribacter</taxon>
    </lineage>
</organism>
<keyword evidence="3" id="KW-0902">Two-component regulatory system</keyword>
<keyword evidence="2" id="KW-0418">Kinase</keyword>
<evidence type="ECO:0000256" key="4">
    <source>
        <dbReference type="SAM" id="Phobius"/>
    </source>
</evidence>
<dbReference type="InterPro" id="IPR036890">
    <property type="entry name" value="HATPase_C_sf"/>
</dbReference>
<dbReference type="GO" id="GO:0000160">
    <property type="term" value="P:phosphorelay signal transduction system"/>
    <property type="evidence" value="ECO:0007669"/>
    <property type="project" value="UniProtKB-KW"/>
</dbReference>
<feature type="transmembrane region" description="Helical" evidence="4">
    <location>
        <begin position="181"/>
        <end position="199"/>
    </location>
</feature>
<evidence type="ECO:0000256" key="1">
    <source>
        <dbReference type="ARBA" id="ARBA00022679"/>
    </source>
</evidence>
<keyword evidence="4" id="KW-0812">Transmembrane</keyword>
<dbReference type="PANTHER" id="PTHR24421:SF58">
    <property type="entry name" value="SIGNAL TRANSDUCTION HISTIDINE-PROTEIN KINASE_PHOSPHATASE UHPB"/>
    <property type="match status" value="1"/>
</dbReference>
<dbReference type="InterPro" id="IPR003594">
    <property type="entry name" value="HATPase_dom"/>
</dbReference>
<dbReference type="SMART" id="SM00387">
    <property type="entry name" value="HATPase_c"/>
    <property type="match status" value="1"/>
</dbReference>
<feature type="transmembrane region" description="Helical" evidence="4">
    <location>
        <begin position="357"/>
        <end position="375"/>
    </location>
</feature>
<dbReference type="KEGG" id="cbak:DA792_21485"/>
<keyword evidence="7" id="KW-0614">Plasmid</keyword>
<dbReference type="EMBL" id="CP028476">
    <property type="protein sequence ID" value="AVW93615.1"/>
    <property type="molecule type" value="Genomic_DNA"/>
</dbReference>
<feature type="transmembrane region" description="Helical" evidence="4">
    <location>
        <begin position="205"/>
        <end position="229"/>
    </location>
</feature>
<evidence type="ECO:0000313" key="7">
    <source>
        <dbReference type="EMBL" id="AVW93615.1"/>
    </source>
</evidence>
<dbReference type="SUPFAM" id="SSF55874">
    <property type="entry name" value="ATPase domain of HSP90 chaperone/DNA topoisomerase II/histidine kinase"/>
    <property type="match status" value="1"/>
</dbReference>
<dbReference type="Proteomes" id="UP000241447">
    <property type="component" value="Plasmid pCBLh4d"/>
</dbReference>
<sequence>MGAGARVYGGVVAWILAMLTLLSVVDIGDIRPIDHTMFFDRVASCAPPDCDAPVPLDLPFSTPARYTPGVEHQVLQFTVSLQDVPTQMQAFFIPKYNHHLQITVNGALVHALPHQRHPWMAPLLVEVSPSLLKLGENTVMFDLSGPVPGQLDLQPFHFGDREVLSAPYDNRFMLTQGLTQLALGLMILLTLGYFVVWLAQTKERMFLWIALSCLSACVFLALLATHATVGTYRISESLHSLSVASYVLFMLKFVRSFLGIAPLRSERVLPWVICGGVLIAVLLPLRYVDAACSAVNLCAAVAGIITVAVMWQHRHSVPKIDFLIFFPALSLALALAFDGLFLVLTHSQARSMNLLHLMPLLTALVCLWLILSQLIRSLSAHAQLTATLHSTIAEKSAQLETSFNELAMVRKKQAISQERSRILLELHDGVGGQLVNTLAYMESQSIEDPTLRTALEDALRDLALMMDSIESQDSLATLLGMMRTRLEGLLAKHGVSFEWQIQDEPLWSSGTPSDNLHIARIVQEAITNVIKHAQASKIRVYADHRRVTVADDGLGFDVDAAQRADRPHYGLTGMRRRASKIGAHLSIQTGQTGTSVSIEHIAT</sequence>
<dbReference type="Gene3D" id="3.30.565.10">
    <property type="entry name" value="Histidine kinase-like ATPase, C-terminal domain"/>
    <property type="match status" value="1"/>
</dbReference>